<dbReference type="PANTHER" id="PTHR22597:SF0">
    <property type="entry name" value="POLYCOMB PROTEIN SUZ12"/>
    <property type="match status" value="1"/>
</dbReference>
<evidence type="ECO:0000256" key="1">
    <source>
        <dbReference type="ARBA" id="ARBA00007416"/>
    </source>
</evidence>
<dbReference type="GO" id="GO:0008270">
    <property type="term" value="F:zinc ion binding"/>
    <property type="evidence" value="ECO:0007669"/>
    <property type="project" value="UniProtKB-KW"/>
</dbReference>
<comment type="caution">
    <text evidence="9">The sequence shown here is derived from an EMBL/GenBank/DDBJ whole genome shotgun (WGS) entry which is preliminary data.</text>
</comment>
<keyword evidence="2" id="KW-0479">Metal-binding</keyword>
<dbReference type="Proteomes" id="UP000797356">
    <property type="component" value="Chromosome 8"/>
</dbReference>
<dbReference type="Pfam" id="PF09733">
    <property type="entry name" value="VEFS-Box"/>
    <property type="match status" value="1"/>
</dbReference>
<dbReference type="CDD" id="cd21553">
    <property type="entry name" value="VEFS-box_EMF2-like"/>
    <property type="match status" value="1"/>
</dbReference>
<dbReference type="GO" id="GO:0031490">
    <property type="term" value="F:chromatin DNA binding"/>
    <property type="evidence" value="ECO:0007669"/>
    <property type="project" value="TreeGrafter"/>
</dbReference>
<protein>
    <submittedName>
        <fullName evidence="9">Putative polycomb group protein EMF2B-like</fullName>
    </submittedName>
</protein>
<gene>
    <name evidence="9" type="ORF">COCNU_08G011830</name>
</gene>
<dbReference type="GO" id="GO:0005634">
    <property type="term" value="C:nucleus"/>
    <property type="evidence" value="ECO:0007669"/>
    <property type="project" value="TreeGrafter"/>
</dbReference>
<keyword evidence="10" id="KW-1185">Reference proteome</keyword>
<dbReference type="PANTHER" id="PTHR22597">
    <property type="entry name" value="POLYCOMB GROUP PROTEIN"/>
    <property type="match status" value="1"/>
</dbReference>
<accession>A0A8K0IJF7</accession>
<dbReference type="AlphaFoldDB" id="A0A8K0IJF7"/>
<feature type="region of interest" description="Disordered" evidence="7">
    <location>
        <begin position="1"/>
        <end position="57"/>
    </location>
</feature>
<sequence>MNGCNDSGSYKEEKLHKSSFSETQLLSARHKSESFGSENHHATECTELGSSSPDTTGICAATAQASISNDCAQPGSGSNLAPPTVLQFAKTRKLSVERTDPRSRALLQKRQFFHSHRAQPMALEQVFSDRDSEDEVDDDIADFEDRRMLDDFVDVTKDEKQIMHLWNSFVRKQRFA</sequence>
<feature type="domain" description="Polycomb protein VEFS-Box" evidence="8">
    <location>
        <begin position="104"/>
        <end position="175"/>
    </location>
</feature>
<evidence type="ECO:0000256" key="3">
    <source>
        <dbReference type="ARBA" id="ARBA00022771"/>
    </source>
</evidence>
<evidence type="ECO:0000256" key="5">
    <source>
        <dbReference type="ARBA" id="ARBA00023015"/>
    </source>
</evidence>
<dbReference type="EMBL" id="CM017879">
    <property type="protein sequence ID" value="KAG1359737.1"/>
    <property type="molecule type" value="Genomic_DNA"/>
</dbReference>
<comment type="similarity">
    <text evidence="1">Belongs to the VEFS (VRN2-EMF2-FIS2-SU(Z)12) family.</text>
</comment>
<feature type="compositionally biased region" description="Basic and acidic residues" evidence="7">
    <location>
        <begin position="30"/>
        <end position="44"/>
    </location>
</feature>
<keyword evidence="6" id="KW-0804">Transcription</keyword>
<dbReference type="InterPro" id="IPR019135">
    <property type="entry name" value="Polycomb_protein_VEFS-Box"/>
</dbReference>
<evidence type="ECO:0000256" key="4">
    <source>
        <dbReference type="ARBA" id="ARBA00022833"/>
    </source>
</evidence>
<keyword evidence="3" id="KW-0863">Zinc-finger</keyword>
<keyword evidence="5" id="KW-0805">Transcription regulation</keyword>
<organism evidence="9 10">
    <name type="scientific">Cocos nucifera</name>
    <name type="common">Coconut palm</name>
    <dbReference type="NCBI Taxonomy" id="13894"/>
    <lineage>
        <taxon>Eukaryota</taxon>
        <taxon>Viridiplantae</taxon>
        <taxon>Streptophyta</taxon>
        <taxon>Embryophyta</taxon>
        <taxon>Tracheophyta</taxon>
        <taxon>Spermatophyta</taxon>
        <taxon>Magnoliopsida</taxon>
        <taxon>Liliopsida</taxon>
        <taxon>Arecaceae</taxon>
        <taxon>Arecoideae</taxon>
        <taxon>Cocoseae</taxon>
        <taxon>Attaleinae</taxon>
        <taxon>Cocos</taxon>
    </lineage>
</organism>
<dbReference type="OrthoDB" id="678839at2759"/>
<reference evidence="9" key="2">
    <citation type="submission" date="2019-07" db="EMBL/GenBank/DDBJ databases">
        <authorList>
            <person name="Yang Y."/>
            <person name="Bocs S."/>
            <person name="Baudouin L."/>
        </authorList>
    </citation>
    <scope>NUCLEOTIDE SEQUENCE</scope>
    <source>
        <tissue evidence="9">Spear leaf of Hainan Tall coconut</tissue>
    </source>
</reference>
<proteinExistence type="inferred from homology"/>
<name>A0A8K0IJF7_COCNU</name>
<evidence type="ECO:0000256" key="7">
    <source>
        <dbReference type="SAM" id="MobiDB-lite"/>
    </source>
</evidence>
<reference evidence="9" key="1">
    <citation type="journal article" date="2017" name="Gigascience">
        <title>The genome draft of coconut (Cocos nucifera).</title>
        <authorList>
            <person name="Xiao Y."/>
            <person name="Xu P."/>
            <person name="Fan H."/>
            <person name="Baudouin L."/>
            <person name="Xia W."/>
            <person name="Bocs S."/>
            <person name="Xu J."/>
            <person name="Li Q."/>
            <person name="Guo A."/>
            <person name="Zhou L."/>
            <person name="Li J."/>
            <person name="Wu Y."/>
            <person name="Ma Z."/>
            <person name="Armero A."/>
            <person name="Issali A.E."/>
            <person name="Liu N."/>
            <person name="Peng M."/>
            <person name="Yang Y."/>
        </authorList>
    </citation>
    <scope>NUCLEOTIDE SEQUENCE</scope>
    <source>
        <tissue evidence="9">Spear leaf of Hainan Tall coconut</tissue>
    </source>
</reference>
<evidence type="ECO:0000256" key="2">
    <source>
        <dbReference type="ARBA" id="ARBA00022723"/>
    </source>
</evidence>
<evidence type="ECO:0000259" key="8">
    <source>
        <dbReference type="Pfam" id="PF09733"/>
    </source>
</evidence>
<evidence type="ECO:0000256" key="6">
    <source>
        <dbReference type="ARBA" id="ARBA00023163"/>
    </source>
</evidence>
<keyword evidence="4" id="KW-0862">Zinc</keyword>
<evidence type="ECO:0000313" key="10">
    <source>
        <dbReference type="Proteomes" id="UP000797356"/>
    </source>
</evidence>
<evidence type="ECO:0000313" key="9">
    <source>
        <dbReference type="EMBL" id="KAG1359737.1"/>
    </source>
</evidence>